<keyword evidence="5" id="KW-0732">Signal</keyword>
<keyword evidence="4" id="KW-0645">Protease</keyword>
<evidence type="ECO:0000313" key="13">
    <source>
        <dbReference type="EnsemblMetazoa" id="AATE005862-PA.1"/>
    </source>
</evidence>
<dbReference type="InterPro" id="IPR050127">
    <property type="entry name" value="Serine_Proteases_S1"/>
</dbReference>
<evidence type="ECO:0000256" key="5">
    <source>
        <dbReference type="ARBA" id="ARBA00022729"/>
    </source>
</evidence>
<protein>
    <recommendedName>
        <fullName evidence="12">Peptidase S1 domain-containing protein</fullName>
    </recommendedName>
</protein>
<dbReference type="InterPro" id="IPR001314">
    <property type="entry name" value="Peptidase_S1A"/>
</dbReference>
<dbReference type="GO" id="GO:0005615">
    <property type="term" value="C:extracellular space"/>
    <property type="evidence" value="ECO:0007669"/>
    <property type="project" value="TreeGrafter"/>
</dbReference>
<dbReference type="VEuPathDB" id="VectorBase:AATE005862"/>
<evidence type="ECO:0000256" key="7">
    <source>
        <dbReference type="ARBA" id="ARBA00022825"/>
    </source>
</evidence>
<dbReference type="EnsemblMetazoa" id="AATE005862-RA">
    <property type="protein sequence ID" value="AATE005862-PA.1"/>
    <property type="gene ID" value="AATE005862"/>
</dbReference>
<dbReference type="PROSITE" id="PS50240">
    <property type="entry name" value="TRYPSIN_DOM"/>
    <property type="match status" value="2"/>
</dbReference>
<dbReference type="PROSITE" id="PS00134">
    <property type="entry name" value="TRYPSIN_HIS"/>
    <property type="match status" value="1"/>
</dbReference>
<keyword evidence="8" id="KW-0391">Immunity</keyword>
<keyword evidence="7" id="KW-0720">Serine protease</keyword>
<dbReference type="SMART" id="SM00020">
    <property type="entry name" value="Tryp_SPc"/>
    <property type="match status" value="2"/>
</dbReference>
<evidence type="ECO:0000256" key="6">
    <source>
        <dbReference type="ARBA" id="ARBA00022801"/>
    </source>
</evidence>
<evidence type="ECO:0000256" key="4">
    <source>
        <dbReference type="ARBA" id="ARBA00022670"/>
    </source>
</evidence>
<organism evidence="13">
    <name type="scientific">Anopheles atroparvus</name>
    <name type="common">European mosquito</name>
    <dbReference type="NCBI Taxonomy" id="41427"/>
    <lineage>
        <taxon>Eukaryota</taxon>
        <taxon>Metazoa</taxon>
        <taxon>Ecdysozoa</taxon>
        <taxon>Arthropoda</taxon>
        <taxon>Hexapoda</taxon>
        <taxon>Insecta</taxon>
        <taxon>Pterygota</taxon>
        <taxon>Neoptera</taxon>
        <taxon>Endopterygota</taxon>
        <taxon>Diptera</taxon>
        <taxon>Nematocera</taxon>
        <taxon>Culicoidea</taxon>
        <taxon>Culicidae</taxon>
        <taxon>Anophelinae</taxon>
        <taxon>Anopheles</taxon>
    </lineage>
</organism>
<dbReference type="PROSITE" id="PS00135">
    <property type="entry name" value="TRYPSIN_SER"/>
    <property type="match status" value="1"/>
</dbReference>
<evidence type="ECO:0000256" key="9">
    <source>
        <dbReference type="ARBA" id="ARBA00023157"/>
    </source>
</evidence>
<keyword evidence="9" id="KW-1015">Disulfide bond</keyword>
<dbReference type="SUPFAM" id="SSF50494">
    <property type="entry name" value="Trypsin-like serine proteases"/>
    <property type="match status" value="2"/>
</dbReference>
<dbReference type="Pfam" id="PF00089">
    <property type="entry name" value="Trypsin"/>
    <property type="match status" value="2"/>
</dbReference>
<keyword evidence="6" id="KW-0378">Hydrolase</keyword>
<evidence type="ECO:0000256" key="1">
    <source>
        <dbReference type="ARBA" id="ARBA00004613"/>
    </source>
</evidence>
<dbReference type="GO" id="GO:0006508">
    <property type="term" value="P:proteolysis"/>
    <property type="evidence" value="ECO:0007669"/>
    <property type="project" value="UniProtKB-KW"/>
</dbReference>
<dbReference type="AlphaFoldDB" id="A0A182IUS1"/>
<evidence type="ECO:0000256" key="11">
    <source>
        <dbReference type="ARBA" id="ARBA00024195"/>
    </source>
</evidence>
<sequence>MIVPKLAPRFLTILLGSFVVCCGGISGKRISEQKCDEYKTIISSRRGIMSLTLKPTALYYNVNNCSHVVDLIVGGEAARHGEFPHHALLGYPQEDGIRKGYSFSCGGSLISDRFVMTAAHCFSYSDPVLVRLGEYDLKEESASQVDFGITEIIRHPNYRNSRSYNDIALIRLNETVLFSKIIRPACLWTQTALNTSSFVATGFGKLEEGATDLSARMMKVQLDLFPPADCEQLFASHRKFSDGIGGGQLCVGSKGGECNEYRKVIADKQSVIFLTIDPIEITYDVYNCSNDLQLIVGGVEAKYGEFPHQAMLGFPLEANPRKFDFKCGGSLISEQHVLTAAHCFAHGDPTVVRLGEYDISTLTGDEEQIPIERIRRHPDYPSKQPYNDIALVRLKTPVRLSKYIRPACLWDTEYRNTTKFTATGFGHEEFGGTMSKVLRKVQLAEYPAQDCAEQFRTIRRLRAGLSAGQMCVGSIGDEITDTCQGDSGGPLQTLTYQKSCTYHIVGITSVGGACGTRKSKAIYTKVSHYIDWIEDNVWGPNAL</sequence>
<dbReference type="CDD" id="cd00190">
    <property type="entry name" value="Tryp_SPc"/>
    <property type="match status" value="2"/>
</dbReference>
<dbReference type="InterPro" id="IPR018114">
    <property type="entry name" value="TRYPSIN_HIS"/>
</dbReference>
<reference evidence="13" key="1">
    <citation type="submission" date="2022-08" db="UniProtKB">
        <authorList>
            <consortium name="EnsemblMetazoa"/>
        </authorList>
    </citation>
    <scope>IDENTIFICATION</scope>
    <source>
        <strain evidence="13">EBRO</strain>
    </source>
</reference>
<dbReference type="PRINTS" id="PR00722">
    <property type="entry name" value="CHYMOTRYPSIN"/>
</dbReference>
<evidence type="ECO:0000256" key="10">
    <source>
        <dbReference type="ARBA" id="ARBA00023180"/>
    </source>
</evidence>
<comment type="similarity">
    <text evidence="11">Belongs to the peptidase S1 family. CLIP subfamily.</text>
</comment>
<accession>A0A182IUS1</accession>
<dbReference type="InterPro" id="IPR009003">
    <property type="entry name" value="Peptidase_S1_PA"/>
</dbReference>
<feature type="domain" description="Peptidase S1" evidence="12">
    <location>
        <begin position="295"/>
        <end position="538"/>
    </location>
</feature>
<dbReference type="PANTHER" id="PTHR24264:SF54">
    <property type="entry name" value="PEPTIDASE S1 DOMAIN-CONTAINING PROTEIN"/>
    <property type="match status" value="1"/>
</dbReference>
<evidence type="ECO:0000256" key="8">
    <source>
        <dbReference type="ARBA" id="ARBA00022859"/>
    </source>
</evidence>
<evidence type="ECO:0000256" key="3">
    <source>
        <dbReference type="ARBA" id="ARBA00022588"/>
    </source>
</evidence>
<dbReference type="Gene3D" id="2.40.10.10">
    <property type="entry name" value="Trypsin-like serine proteases"/>
    <property type="match status" value="2"/>
</dbReference>
<name>A0A182IUS1_ANOAO</name>
<keyword evidence="2" id="KW-0964">Secreted</keyword>
<feature type="domain" description="Peptidase S1" evidence="12">
    <location>
        <begin position="72"/>
        <end position="259"/>
    </location>
</feature>
<evidence type="ECO:0000256" key="2">
    <source>
        <dbReference type="ARBA" id="ARBA00022525"/>
    </source>
</evidence>
<dbReference type="PANTHER" id="PTHR24264">
    <property type="entry name" value="TRYPSIN-RELATED"/>
    <property type="match status" value="1"/>
</dbReference>
<dbReference type="GO" id="GO:0045087">
    <property type="term" value="P:innate immune response"/>
    <property type="evidence" value="ECO:0007669"/>
    <property type="project" value="UniProtKB-KW"/>
</dbReference>
<dbReference type="STRING" id="41427.A0A182IUS1"/>
<keyword evidence="10" id="KW-0325">Glycoprotein</keyword>
<dbReference type="FunFam" id="2.40.10.10:FF:000028">
    <property type="entry name" value="Serine protease easter"/>
    <property type="match status" value="2"/>
</dbReference>
<dbReference type="GO" id="GO:0004252">
    <property type="term" value="F:serine-type endopeptidase activity"/>
    <property type="evidence" value="ECO:0007669"/>
    <property type="project" value="InterPro"/>
</dbReference>
<dbReference type="InterPro" id="IPR001254">
    <property type="entry name" value="Trypsin_dom"/>
</dbReference>
<comment type="subcellular location">
    <subcellularLocation>
        <location evidence="1">Secreted</location>
    </subcellularLocation>
</comment>
<proteinExistence type="inferred from homology"/>
<dbReference type="InterPro" id="IPR043504">
    <property type="entry name" value="Peptidase_S1_PA_chymotrypsin"/>
</dbReference>
<keyword evidence="3" id="KW-0399">Innate immunity</keyword>
<evidence type="ECO:0000259" key="12">
    <source>
        <dbReference type="PROSITE" id="PS50240"/>
    </source>
</evidence>
<dbReference type="InterPro" id="IPR033116">
    <property type="entry name" value="TRYPSIN_SER"/>
</dbReference>